<sequence>MSQPTERSQKLSFKKTDIFYIFLIFVPVGYIVNFLSSNDTLIFIMNFLAIISSAKLLRFANNELSHHLNSFNETLEDILDVAFNNLVELIITIVALVNGKIRVVQAALLGSILSHTLLILGFCFLVGGIKILEKNKLEEEFNDFGGSKGTTVAQMTSSVLTLACISLVLPAAFGFFVDKSADEVMHISYGTSIVLLVISVLYLCFRIKTHKKLFARFHEKKDNIDVIMSLTLFAIMIVNIVFLAQFLIKSIEGIVASHKISQTFIGLILLPIVGHCDKYISPTYIERNNHDDKCANKRFAIMVISVRSSIQTALIITPLLVILGWIINKKMSLSFTIFETICLVVAIMLRNYLFQ</sequence>
<gene>
    <name evidence="1" type="ORF">DHETER_LOCUS2393</name>
</gene>
<evidence type="ECO:0000313" key="1">
    <source>
        <dbReference type="EMBL" id="CAG8487090.1"/>
    </source>
</evidence>
<comment type="caution">
    <text evidence="1">The sequence shown here is derived from an EMBL/GenBank/DDBJ whole genome shotgun (WGS) entry which is preliminary data.</text>
</comment>
<evidence type="ECO:0000313" key="2">
    <source>
        <dbReference type="Proteomes" id="UP000789702"/>
    </source>
</evidence>
<proteinExistence type="predicted"/>
<dbReference type="EMBL" id="CAJVPU010001723">
    <property type="protein sequence ID" value="CAG8487090.1"/>
    <property type="molecule type" value="Genomic_DNA"/>
</dbReference>
<accession>A0ACA9KQ83</accession>
<dbReference type="Proteomes" id="UP000789702">
    <property type="component" value="Unassembled WGS sequence"/>
</dbReference>
<keyword evidence="2" id="KW-1185">Reference proteome</keyword>
<protein>
    <submittedName>
        <fullName evidence="1">17420_t:CDS:1</fullName>
    </submittedName>
</protein>
<name>A0ACA9KQ83_9GLOM</name>
<organism evidence="1 2">
    <name type="scientific">Dentiscutata heterogama</name>
    <dbReference type="NCBI Taxonomy" id="1316150"/>
    <lineage>
        <taxon>Eukaryota</taxon>
        <taxon>Fungi</taxon>
        <taxon>Fungi incertae sedis</taxon>
        <taxon>Mucoromycota</taxon>
        <taxon>Glomeromycotina</taxon>
        <taxon>Glomeromycetes</taxon>
        <taxon>Diversisporales</taxon>
        <taxon>Gigasporaceae</taxon>
        <taxon>Dentiscutata</taxon>
    </lineage>
</organism>
<feature type="non-terminal residue" evidence="1">
    <location>
        <position position="355"/>
    </location>
</feature>
<reference evidence="1" key="1">
    <citation type="submission" date="2021-06" db="EMBL/GenBank/DDBJ databases">
        <authorList>
            <person name="Kallberg Y."/>
            <person name="Tangrot J."/>
            <person name="Rosling A."/>
        </authorList>
    </citation>
    <scope>NUCLEOTIDE SEQUENCE</scope>
    <source>
        <strain evidence="1">IL203A</strain>
    </source>
</reference>